<dbReference type="Pfam" id="PF20107">
    <property type="entry name" value="DUF6497"/>
    <property type="match status" value="1"/>
</dbReference>
<reference evidence="1" key="1">
    <citation type="submission" date="2020-05" db="EMBL/GenBank/DDBJ databases">
        <title>Fertoebacter nigrum gen. nov., sp. nov., a new member of the family Rhodobacteraceae.</title>
        <authorList>
            <person name="Szuroczki S."/>
            <person name="Abbaszade G."/>
            <person name="Buni D."/>
            <person name="Schumann P."/>
            <person name="Toth E."/>
        </authorList>
    </citation>
    <scope>NUCLEOTIDE SEQUENCE</scope>
    <source>
        <strain evidence="1">RG-N-1a</strain>
    </source>
</reference>
<comment type="caution">
    <text evidence="1">The sequence shown here is derived from an EMBL/GenBank/DDBJ whole genome shotgun (WGS) entry which is preliminary data.</text>
</comment>
<dbReference type="InterPro" id="IPR045467">
    <property type="entry name" value="DUF6497"/>
</dbReference>
<accession>A0A8X8H0N9</accession>
<name>A0A8X8H0N9_9RHOB</name>
<dbReference type="EMBL" id="WHUT02000003">
    <property type="protein sequence ID" value="NUB43967.1"/>
    <property type="molecule type" value="Genomic_DNA"/>
</dbReference>
<evidence type="ECO:0000313" key="2">
    <source>
        <dbReference type="Proteomes" id="UP000484076"/>
    </source>
</evidence>
<dbReference type="Proteomes" id="UP000484076">
    <property type="component" value="Unassembled WGS sequence"/>
</dbReference>
<sequence length="117" mass="12305">MPATDGPIAVPSGQPVQLLDVVWNAPGPEGLTLRFRFLAPQIAREGGSVGFDAAVADMQALCESYALPRIADFGPAPAQVVISLADRPVPFGESDPAATQFFEAFSIADGLCIWEAF</sequence>
<keyword evidence="2" id="KW-1185">Reference proteome</keyword>
<gene>
    <name evidence="1" type="ORF">GEU84_006215</name>
</gene>
<protein>
    <submittedName>
        <fullName evidence="1">Acetolactate synthase</fullName>
    </submittedName>
</protein>
<dbReference type="AlphaFoldDB" id="A0A8X8H0N9"/>
<dbReference type="RefSeq" id="WP_152825140.1">
    <property type="nucleotide sequence ID" value="NZ_WHUT02000003.1"/>
</dbReference>
<proteinExistence type="predicted"/>
<evidence type="ECO:0000313" key="1">
    <source>
        <dbReference type="EMBL" id="NUB43967.1"/>
    </source>
</evidence>
<organism evidence="1 2">
    <name type="scientific">Fertoeibacter niger</name>
    <dbReference type="NCBI Taxonomy" id="2656921"/>
    <lineage>
        <taxon>Bacteria</taxon>
        <taxon>Pseudomonadati</taxon>
        <taxon>Pseudomonadota</taxon>
        <taxon>Alphaproteobacteria</taxon>
        <taxon>Rhodobacterales</taxon>
        <taxon>Paracoccaceae</taxon>
        <taxon>Fertoeibacter</taxon>
    </lineage>
</organism>